<evidence type="ECO:0000313" key="13">
    <source>
        <dbReference type="Proteomes" id="UP000063781"/>
    </source>
</evidence>
<evidence type="ECO:0000256" key="2">
    <source>
        <dbReference type="ARBA" id="ARBA00022448"/>
    </source>
</evidence>
<dbReference type="InterPro" id="IPR050366">
    <property type="entry name" value="BP-dependent_transpt_permease"/>
</dbReference>
<evidence type="ECO:0000256" key="5">
    <source>
        <dbReference type="ARBA" id="ARBA00022856"/>
    </source>
</evidence>
<keyword evidence="4 10" id="KW-0812">Transmembrane</keyword>
<dbReference type="PANTHER" id="PTHR43386:SF24">
    <property type="entry name" value="OLIGOPEPTIDE TRANSPORT SYSTEM PERMEASE PROTEIN AMID"/>
    <property type="match status" value="1"/>
</dbReference>
<evidence type="ECO:0000256" key="8">
    <source>
        <dbReference type="ARBA" id="ARBA00023136"/>
    </source>
</evidence>
<dbReference type="PANTHER" id="PTHR43386">
    <property type="entry name" value="OLIGOPEPTIDE TRANSPORT SYSTEM PERMEASE PROTEIN APPC"/>
    <property type="match status" value="1"/>
</dbReference>
<dbReference type="GO" id="GO:0055085">
    <property type="term" value="P:transmembrane transport"/>
    <property type="evidence" value="ECO:0007669"/>
    <property type="project" value="InterPro"/>
</dbReference>
<dbReference type="Gene3D" id="1.10.3720.10">
    <property type="entry name" value="MetI-like"/>
    <property type="match status" value="1"/>
</dbReference>
<evidence type="ECO:0000256" key="9">
    <source>
        <dbReference type="ARBA" id="ARBA00024202"/>
    </source>
</evidence>
<dbReference type="AlphaFoldDB" id="A0A0X8GY81"/>
<keyword evidence="8 10" id="KW-0472">Membrane</keyword>
<dbReference type="KEGG" id="erl:AOC36_01005"/>
<comment type="similarity">
    <text evidence="9">Belongs to the binding-protein-dependent transport system permease family. OppBC subfamily.</text>
</comment>
<evidence type="ECO:0000256" key="7">
    <source>
        <dbReference type="ARBA" id="ARBA00022989"/>
    </source>
</evidence>
<organism evidence="12 13">
    <name type="scientific">Erysipelothrix larvae</name>
    <dbReference type="NCBI Taxonomy" id="1514105"/>
    <lineage>
        <taxon>Bacteria</taxon>
        <taxon>Bacillati</taxon>
        <taxon>Bacillota</taxon>
        <taxon>Erysipelotrichia</taxon>
        <taxon>Erysipelotrichales</taxon>
        <taxon>Erysipelotrichaceae</taxon>
        <taxon>Erysipelothrix</taxon>
    </lineage>
</organism>
<dbReference type="InterPro" id="IPR035906">
    <property type="entry name" value="MetI-like_sf"/>
</dbReference>
<gene>
    <name evidence="12" type="ORF">AOC36_01005</name>
</gene>
<keyword evidence="3" id="KW-1003">Cell membrane</keyword>
<evidence type="ECO:0000256" key="6">
    <source>
        <dbReference type="ARBA" id="ARBA00022927"/>
    </source>
</evidence>
<dbReference type="EMBL" id="CP013213">
    <property type="protein sequence ID" value="AMC92621.1"/>
    <property type="molecule type" value="Genomic_DNA"/>
</dbReference>
<evidence type="ECO:0000256" key="3">
    <source>
        <dbReference type="ARBA" id="ARBA00022475"/>
    </source>
</evidence>
<keyword evidence="6" id="KW-0653">Protein transport</keyword>
<keyword evidence="7 10" id="KW-1133">Transmembrane helix</keyword>
<evidence type="ECO:0000313" key="12">
    <source>
        <dbReference type="EMBL" id="AMC92621.1"/>
    </source>
</evidence>
<dbReference type="STRING" id="1514105.AOC36_01005"/>
<dbReference type="OrthoDB" id="9797852at2"/>
<proteinExistence type="inferred from homology"/>
<feature type="transmembrane region" description="Helical" evidence="10">
    <location>
        <begin position="306"/>
        <end position="328"/>
    </location>
</feature>
<keyword evidence="5" id="KW-0571">Peptide transport</keyword>
<reference evidence="12 13" key="1">
    <citation type="submission" date="2015-10" db="EMBL/GenBank/DDBJ databases">
        <title>Erysipelothrix larvae sp. LV19 isolated from the larval gut of the rhinoceros beetle, Trypoxylus dichotomus.</title>
        <authorList>
            <person name="Lim S."/>
            <person name="Kim B.-C."/>
        </authorList>
    </citation>
    <scope>NUCLEOTIDE SEQUENCE [LARGE SCALE GENOMIC DNA]</scope>
    <source>
        <strain evidence="12 13">LV19</strain>
    </source>
</reference>
<dbReference type="Pfam" id="PF12911">
    <property type="entry name" value="OppC_N"/>
    <property type="match status" value="1"/>
</dbReference>
<dbReference type="SUPFAM" id="SSF161098">
    <property type="entry name" value="MetI-like"/>
    <property type="match status" value="1"/>
</dbReference>
<dbReference type="GO" id="GO:0015031">
    <property type="term" value="P:protein transport"/>
    <property type="evidence" value="ECO:0007669"/>
    <property type="project" value="UniProtKB-KW"/>
</dbReference>
<feature type="transmembrane region" description="Helical" evidence="10">
    <location>
        <begin position="53"/>
        <end position="73"/>
    </location>
</feature>
<comment type="subcellular location">
    <subcellularLocation>
        <location evidence="1 10">Cell membrane</location>
        <topology evidence="1 10">Multi-pass membrane protein</topology>
    </subcellularLocation>
</comment>
<sequence>MSEKENVAPLDALTQDDFVHVGYIDRPEQEMVQGEDESALRDGWERFKKNKGAVIGLIVISIIIVMAIIGPMISGYRFDEIFKGYNNLPPRIPGLENLGFFDGTSRGVNVYEQLGVTQYFWFGSDTLGRDLFTRIWSGTRVSFIIAIVAVLIDFVIGVTYGTISGYFGGKVDMLMQRILEVINGIPNLVVVTLFVLVFKPGMVSIIVSLMITGWIGMSRVVRSQVLKLKEQEFVLAADVLGARKMMIIVKEILPNIMGQMIVMTMFSIPNAIFYEAFLAFVGLGLAEPQASLGSLINTGYNSMLTHPHLLIFPVIVLSLLMLSFNLIADGLRDAIDPTMKGH</sequence>
<protein>
    <submittedName>
        <fullName evidence="12">Peptide ABC transporter permease</fullName>
    </submittedName>
</protein>
<dbReference type="RefSeq" id="WP_067630158.1">
    <property type="nucleotide sequence ID" value="NZ_CP013213.1"/>
</dbReference>
<dbReference type="Proteomes" id="UP000063781">
    <property type="component" value="Chromosome"/>
</dbReference>
<evidence type="ECO:0000256" key="10">
    <source>
        <dbReference type="RuleBase" id="RU363032"/>
    </source>
</evidence>
<dbReference type="NCBIfam" id="NF045475">
    <property type="entry name" value="Opp3C"/>
    <property type="match status" value="1"/>
</dbReference>
<evidence type="ECO:0000256" key="4">
    <source>
        <dbReference type="ARBA" id="ARBA00022692"/>
    </source>
</evidence>
<keyword evidence="2 10" id="KW-0813">Transport</keyword>
<dbReference type="Pfam" id="PF00528">
    <property type="entry name" value="BPD_transp_1"/>
    <property type="match status" value="1"/>
</dbReference>
<dbReference type="InterPro" id="IPR000515">
    <property type="entry name" value="MetI-like"/>
</dbReference>
<feature type="transmembrane region" description="Helical" evidence="10">
    <location>
        <begin position="260"/>
        <end position="286"/>
    </location>
</feature>
<accession>A0A0X8GY81</accession>
<name>A0A0X8GY81_9FIRM</name>
<evidence type="ECO:0000259" key="11">
    <source>
        <dbReference type="PROSITE" id="PS50928"/>
    </source>
</evidence>
<dbReference type="GO" id="GO:0015833">
    <property type="term" value="P:peptide transport"/>
    <property type="evidence" value="ECO:0007669"/>
    <property type="project" value="UniProtKB-KW"/>
</dbReference>
<evidence type="ECO:0000256" key="1">
    <source>
        <dbReference type="ARBA" id="ARBA00004651"/>
    </source>
</evidence>
<keyword evidence="13" id="KW-1185">Reference proteome</keyword>
<dbReference type="PROSITE" id="PS50928">
    <property type="entry name" value="ABC_TM1"/>
    <property type="match status" value="1"/>
</dbReference>
<dbReference type="InterPro" id="IPR025966">
    <property type="entry name" value="OppC_N"/>
</dbReference>
<feature type="domain" description="ABC transmembrane type-1" evidence="11">
    <location>
        <begin position="139"/>
        <end position="328"/>
    </location>
</feature>
<dbReference type="GO" id="GO:0005886">
    <property type="term" value="C:plasma membrane"/>
    <property type="evidence" value="ECO:0007669"/>
    <property type="project" value="UniProtKB-SubCell"/>
</dbReference>
<feature type="transmembrane region" description="Helical" evidence="10">
    <location>
        <begin position="141"/>
        <end position="166"/>
    </location>
</feature>
<dbReference type="CDD" id="cd06261">
    <property type="entry name" value="TM_PBP2"/>
    <property type="match status" value="1"/>
</dbReference>